<reference evidence="18 19" key="1">
    <citation type="submission" date="2018-03" db="EMBL/GenBank/DDBJ databases">
        <title>Genomic Encyclopedia of Archaeal and Bacterial Type Strains, Phase II (KMG-II): from individual species to whole genera.</title>
        <authorList>
            <person name="Goeker M."/>
        </authorList>
    </citation>
    <scope>NUCLEOTIDE SEQUENCE [LARGE SCALE GENOMIC DNA]</scope>
    <source>
        <strain evidence="18 19">DSM 44946</strain>
    </source>
</reference>
<dbReference type="InterPro" id="IPR001264">
    <property type="entry name" value="Glyco_trans_51"/>
</dbReference>
<dbReference type="Proteomes" id="UP000237797">
    <property type="component" value="Unassembled WGS sequence"/>
</dbReference>
<dbReference type="EMBL" id="PVNE01000001">
    <property type="protein sequence ID" value="PRX42700.1"/>
    <property type="molecule type" value="Genomic_DNA"/>
</dbReference>
<evidence type="ECO:0000256" key="8">
    <source>
        <dbReference type="ARBA" id="ARBA00022960"/>
    </source>
</evidence>
<evidence type="ECO:0000259" key="16">
    <source>
        <dbReference type="Pfam" id="PF00905"/>
    </source>
</evidence>
<protein>
    <submittedName>
        <fullName evidence="18">Penicillin-binding protein</fullName>
    </submittedName>
</protein>
<comment type="similarity">
    <text evidence="1">In the C-terminal section; belongs to the transpeptidase family.</text>
</comment>
<dbReference type="GO" id="GO:0008955">
    <property type="term" value="F:peptidoglycan glycosyltransferase activity"/>
    <property type="evidence" value="ECO:0007669"/>
    <property type="project" value="UniProtKB-EC"/>
</dbReference>
<evidence type="ECO:0000256" key="7">
    <source>
        <dbReference type="ARBA" id="ARBA00022801"/>
    </source>
</evidence>
<dbReference type="OrthoDB" id="9766909at2"/>
<proteinExistence type="inferred from homology"/>
<name>A0A2T0LJV8_9BACL</name>
<feature type="compositionally biased region" description="Gly residues" evidence="14">
    <location>
        <begin position="751"/>
        <end position="761"/>
    </location>
</feature>
<keyword evidence="8" id="KW-0133">Cell shape</keyword>
<dbReference type="Gene3D" id="1.10.3810.10">
    <property type="entry name" value="Biosynthetic peptidoglycan transglycosylase-like"/>
    <property type="match status" value="1"/>
</dbReference>
<evidence type="ECO:0000256" key="9">
    <source>
        <dbReference type="ARBA" id="ARBA00022984"/>
    </source>
</evidence>
<dbReference type="AlphaFoldDB" id="A0A2T0LJV8"/>
<feature type="transmembrane region" description="Helical" evidence="15">
    <location>
        <begin position="24"/>
        <end position="52"/>
    </location>
</feature>
<evidence type="ECO:0000256" key="3">
    <source>
        <dbReference type="ARBA" id="ARBA00022645"/>
    </source>
</evidence>
<keyword evidence="11" id="KW-0961">Cell wall biogenesis/degradation</keyword>
<evidence type="ECO:0000256" key="5">
    <source>
        <dbReference type="ARBA" id="ARBA00022676"/>
    </source>
</evidence>
<dbReference type="GO" id="GO:0009252">
    <property type="term" value="P:peptidoglycan biosynthetic process"/>
    <property type="evidence" value="ECO:0007669"/>
    <property type="project" value="UniProtKB-KW"/>
</dbReference>
<dbReference type="InterPro" id="IPR001460">
    <property type="entry name" value="PCN-bd_Tpept"/>
</dbReference>
<feature type="region of interest" description="Disordered" evidence="14">
    <location>
        <begin position="678"/>
        <end position="771"/>
    </location>
</feature>
<evidence type="ECO:0000256" key="4">
    <source>
        <dbReference type="ARBA" id="ARBA00022670"/>
    </source>
</evidence>
<dbReference type="SUPFAM" id="SSF56601">
    <property type="entry name" value="beta-lactamase/transpeptidase-like"/>
    <property type="match status" value="1"/>
</dbReference>
<keyword evidence="9" id="KW-0573">Peptidoglycan synthesis</keyword>
<dbReference type="Pfam" id="PF00912">
    <property type="entry name" value="Transgly"/>
    <property type="match status" value="1"/>
</dbReference>
<evidence type="ECO:0000256" key="2">
    <source>
        <dbReference type="ARBA" id="ARBA00007739"/>
    </source>
</evidence>
<evidence type="ECO:0000256" key="15">
    <source>
        <dbReference type="SAM" id="Phobius"/>
    </source>
</evidence>
<dbReference type="GO" id="GO:0071555">
    <property type="term" value="P:cell wall organization"/>
    <property type="evidence" value="ECO:0007669"/>
    <property type="project" value="UniProtKB-KW"/>
</dbReference>
<feature type="domain" description="Glycosyl transferase family 51" evidence="17">
    <location>
        <begin position="95"/>
        <end position="267"/>
    </location>
</feature>
<keyword evidence="15" id="KW-0472">Membrane</keyword>
<dbReference type="Gene3D" id="3.40.710.10">
    <property type="entry name" value="DD-peptidase/beta-lactamase superfamily"/>
    <property type="match status" value="1"/>
</dbReference>
<keyword evidence="15" id="KW-0812">Transmembrane</keyword>
<feature type="domain" description="Penicillin-binding protein transpeptidase" evidence="16">
    <location>
        <begin position="398"/>
        <end position="644"/>
    </location>
</feature>
<comment type="caution">
    <text evidence="18">The sequence shown here is derived from an EMBL/GenBank/DDBJ whole genome shotgun (WGS) entry which is preliminary data.</text>
</comment>
<evidence type="ECO:0000256" key="12">
    <source>
        <dbReference type="ARBA" id="ARBA00034000"/>
    </source>
</evidence>
<comment type="catalytic activity">
    <reaction evidence="12">
        <text>Preferential cleavage: (Ac)2-L-Lys-D-Ala-|-D-Ala. Also transpeptidation of peptidyl-alanyl moieties that are N-acyl substituents of D-alanine.</text>
        <dbReference type="EC" id="3.4.16.4"/>
    </reaction>
</comment>
<gene>
    <name evidence="18" type="ORF">CLV97_101190</name>
</gene>
<evidence type="ECO:0000256" key="10">
    <source>
        <dbReference type="ARBA" id="ARBA00023268"/>
    </source>
</evidence>
<keyword evidence="19" id="KW-1185">Reference proteome</keyword>
<organism evidence="18 19">
    <name type="scientific">Planifilum fimeticola</name>
    <dbReference type="NCBI Taxonomy" id="201975"/>
    <lineage>
        <taxon>Bacteria</taxon>
        <taxon>Bacillati</taxon>
        <taxon>Bacillota</taxon>
        <taxon>Bacilli</taxon>
        <taxon>Bacillales</taxon>
        <taxon>Thermoactinomycetaceae</taxon>
        <taxon>Planifilum</taxon>
    </lineage>
</organism>
<comment type="catalytic activity">
    <reaction evidence="13">
        <text>[GlcNAc-(1-&gt;4)-Mur2Ac(oyl-L-Ala-gamma-D-Glu-L-Lys-D-Ala-D-Ala)](n)-di-trans,octa-cis-undecaprenyl diphosphate + beta-D-GlcNAc-(1-&gt;4)-Mur2Ac(oyl-L-Ala-gamma-D-Glu-L-Lys-D-Ala-D-Ala)-di-trans,octa-cis-undecaprenyl diphosphate = [GlcNAc-(1-&gt;4)-Mur2Ac(oyl-L-Ala-gamma-D-Glu-L-Lys-D-Ala-D-Ala)](n+1)-di-trans,octa-cis-undecaprenyl diphosphate + di-trans,octa-cis-undecaprenyl diphosphate + H(+)</text>
        <dbReference type="Rhea" id="RHEA:23708"/>
        <dbReference type="Rhea" id="RHEA-COMP:9602"/>
        <dbReference type="Rhea" id="RHEA-COMP:9603"/>
        <dbReference type="ChEBI" id="CHEBI:15378"/>
        <dbReference type="ChEBI" id="CHEBI:58405"/>
        <dbReference type="ChEBI" id="CHEBI:60033"/>
        <dbReference type="ChEBI" id="CHEBI:78435"/>
        <dbReference type="EC" id="2.4.99.28"/>
    </reaction>
</comment>
<keyword evidence="7" id="KW-0378">Hydrolase</keyword>
<evidence type="ECO:0000256" key="14">
    <source>
        <dbReference type="SAM" id="MobiDB-lite"/>
    </source>
</evidence>
<dbReference type="PANTHER" id="PTHR32282">
    <property type="entry name" value="BINDING PROTEIN TRANSPEPTIDASE, PUTATIVE-RELATED"/>
    <property type="match status" value="1"/>
</dbReference>
<keyword evidence="6" id="KW-0808">Transferase</keyword>
<keyword evidence="4" id="KW-0645">Protease</keyword>
<evidence type="ECO:0000313" key="19">
    <source>
        <dbReference type="Proteomes" id="UP000237797"/>
    </source>
</evidence>
<dbReference type="InterPro" id="IPR050396">
    <property type="entry name" value="Glycosyltr_51/Transpeptidase"/>
</dbReference>
<keyword evidence="15" id="KW-1133">Transmembrane helix</keyword>
<keyword evidence="3" id="KW-0121">Carboxypeptidase</keyword>
<feature type="compositionally biased region" description="Basic and acidic residues" evidence="14">
    <location>
        <begin position="698"/>
        <end position="716"/>
    </location>
</feature>
<dbReference type="InterPro" id="IPR036950">
    <property type="entry name" value="PBP_transglycosylase"/>
</dbReference>
<evidence type="ECO:0000313" key="18">
    <source>
        <dbReference type="EMBL" id="PRX42700.1"/>
    </source>
</evidence>
<evidence type="ECO:0000256" key="1">
    <source>
        <dbReference type="ARBA" id="ARBA00007090"/>
    </source>
</evidence>
<comment type="similarity">
    <text evidence="2">In the N-terminal section; belongs to the glycosyltransferase 51 family.</text>
</comment>
<dbReference type="Pfam" id="PF00905">
    <property type="entry name" value="Transpeptidase"/>
    <property type="match status" value="1"/>
</dbReference>
<dbReference type="InterPro" id="IPR012338">
    <property type="entry name" value="Beta-lactam/transpept-like"/>
</dbReference>
<dbReference type="GO" id="GO:0008658">
    <property type="term" value="F:penicillin binding"/>
    <property type="evidence" value="ECO:0007669"/>
    <property type="project" value="InterPro"/>
</dbReference>
<accession>A0A2T0LJV8</accession>
<evidence type="ECO:0000256" key="6">
    <source>
        <dbReference type="ARBA" id="ARBA00022679"/>
    </source>
</evidence>
<dbReference type="GO" id="GO:0008360">
    <property type="term" value="P:regulation of cell shape"/>
    <property type="evidence" value="ECO:0007669"/>
    <property type="project" value="UniProtKB-KW"/>
</dbReference>
<dbReference type="SUPFAM" id="SSF53955">
    <property type="entry name" value="Lysozyme-like"/>
    <property type="match status" value="1"/>
</dbReference>
<dbReference type="FunFam" id="1.10.3810.10:FF:000001">
    <property type="entry name" value="Penicillin-binding protein 1A"/>
    <property type="match status" value="1"/>
</dbReference>
<evidence type="ECO:0000259" key="17">
    <source>
        <dbReference type="Pfam" id="PF00912"/>
    </source>
</evidence>
<sequence>MTKGDFPSPPDQNRAGKKRVLKGVFYGLFVCLVIILSLSLGAAGVAAGYVAALVKDEPVRDRDYFNQKLSGWHQTSYAYFRDKSLIGSVRTLIGDRKLVENDEVSQHLIDALISTEDREFYEHSGIVPRSLLRAVYEDLTNQKVVTGGSTITQQLVKRAILENYSKTYDRKAKEILLALRLERMYSKEEILNAYLNSLYFGTGSGGQHMYGVQAAAQGIFGVDVKDLNIPQAAYLAGMIQRPNDYNPFKKEGLERGKKRMEMVLQNMLDNGKITQQQYEEARSFDIKGSLSKKKQNAYSRYPYIMMAVEERAAEALMRADGLDPKELSKKGQYQATLQKYIQKVQQGGYHIYTTIDKKLYDAMNKAAQNSDLYASPITYRTKLGGKWVTLKNATEEVGATLIDVETGALLGFVGGRDFEKEQKNHALNSARQPGSAMKPLLGYGPALDRGVITPGSIIVDEPLQAQGTPGKVYRNSTGQYKGPVTAKTALQWSYNIPAIKVFRAVGLQNGFDYLRKMNFPVHPHDGEASVIGGLTYGFTVERMTAGYAMIANGGSFNEPYMIEKIVDSSGKTVYEHKPDPVQVMSPQAAYMLTDMLKAVVRGGTAQYIGSGFGGYDLAGKTGTTQNEYDLWFVGYTPKVAMGVWVGYDYNHRISNSNRAKIVWRAIFQEVLKEDPNLSPRHLRFQNPGGLPGQQKCFECGRQKEFEKKDKKEEKEKEKRHHPRPNNPGGNNGGNRQIPIPQPPNDQENDNGNGGGNRGGWGWIPRPRPGDG</sequence>
<dbReference type="GO" id="GO:0006508">
    <property type="term" value="P:proteolysis"/>
    <property type="evidence" value="ECO:0007669"/>
    <property type="project" value="UniProtKB-KW"/>
</dbReference>
<keyword evidence="10" id="KW-0511">Multifunctional enzyme</keyword>
<dbReference type="GO" id="GO:0009002">
    <property type="term" value="F:serine-type D-Ala-D-Ala carboxypeptidase activity"/>
    <property type="evidence" value="ECO:0007669"/>
    <property type="project" value="UniProtKB-EC"/>
</dbReference>
<evidence type="ECO:0000256" key="11">
    <source>
        <dbReference type="ARBA" id="ARBA00023316"/>
    </source>
</evidence>
<keyword evidence="5" id="KW-0328">Glycosyltransferase</keyword>
<evidence type="ECO:0000256" key="13">
    <source>
        <dbReference type="ARBA" id="ARBA00049902"/>
    </source>
</evidence>
<dbReference type="PANTHER" id="PTHR32282:SF33">
    <property type="entry name" value="PEPTIDOGLYCAN GLYCOSYLTRANSFERASE"/>
    <property type="match status" value="1"/>
</dbReference>
<dbReference type="RefSeq" id="WP_106343637.1">
    <property type="nucleotide sequence ID" value="NZ_PVNE01000001.1"/>
</dbReference>
<dbReference type="InterPro" id="IPR023346">
    <property type="entry name" value="Lysozyme-like_dom_sf"/>
</dbReference>